<dbReference type="GeneID" id="7838190"/>
<evidence type="ECO:0000313" key="2">
    <source>
        <dbReference type="Proteomes" id="UP000009168"/>
    </source>
</evidence>
<proteinExistence type="predicted"/>
<keyword evidence="2" id="KW-1185">Reference proteome</keyword>
<organism evidence="1 2">
    <name type="scientific">Tetrahymena thermophila (strain SB210)</name>
    <dbReference type="NCBI Taxonomy" id="312017"/>
    <lineage>
        <taxon>Eukaryota</taxon>
        <taxon>Sar</taxon>
        <taxon>Alveolata</taxon>
        <taxon>Ciliophora</taxon>
        <taxon>Intramacronucleata</taxon>
        <taxon>Oligohymenophorea</taxon>
        <taxon>Hymenostomatida</taxon>
        <taxon>Tetrahymenina</taxon>
        <taxon>Tetrahymenidae</taxon>
        <taxon>Tetrahymena</taxon>
    </lineage>
</organism>
<reference evidence="2" key="1">
    <citation type="journal article" date="2006" name="PLoS Biol.">
        <title>Macronuclear genome sequence of the ciliate Tetrahymena thermophila, a model eukaryote.</title>
        <authorList>
            <person name="Eisen J.A."/>
            <person name="Coyne R.S."/>
            <person name="Wu M."/>
            <person name="Wu D."/>
            <person name="Thiagarajan M."/>
            <person name="Wortman J.R."/>
            <person name="Badger J.H."/>
            <person name="Ren Q."/>
            <person name="Amedeo P."/>
            <person name="Jones K.M."/>
            <person name="Tallon L.J."/>
            <person name="Delcher A.L."/>
            <person name="Salzberg S.L."/>
            <person name="Silva J.C."/>
            <person name="Haas B.J."/>
            <person name="Majoros W.H."/>
            <person name="Farzad M."/>
            <person name="Carlton J.M."/>
            <person name="Smith R.K. Jr."/>
            <person name="Garg J."/>
            <person name="Pearlman R.E."/>
            <person name="Karrer K.M."/>
            <person name="Sun L."/>
            <person name="Manning G."/>
            <person name="Elde N.C."/>
            <person name="Turkewitz A.P."/>
            <person name="Asai D.J."/>
            <person name="Wilkes D.E."/>
            <person name="Wang Y."/>
            <person name="Cai H."/>
            <person name="Collins K."/>
            <person name="Stewart B.A."/>
            <person name="Lee S.R."/>
            <person name="Wilamowska K."/>
            <person name="Weinberg Z."/>
            <person name="Ruzzo W.L."/>
            <person name="Wloga D."/>
            <person name="Gaertig J."/>
            <person name="Frankel J."/>
            <person name="Tsao C.-C."/>
            <person name="Gorovsky M.A."/>
            <person name="Keeling P.J."/>
            <person name="Waller R.F."/>
            <person name="Patron N.J."/>
            <person name="Cherry J.M."/>
            <person name="Stover N.A."/>
            <person name="Krieger C.J."/>
            <person name="del Toro C."/>
            <person name="Ryder H.F."/>
            <person name="Williamson S.C."/>
            <person name="Barbeau R.A."/>
            <person name="Hamilton E.P."/>
            <person name="Orias E."/>
        </authorList>
    </citation>
    <scope>NUCLEOTIDE SEQUENCE [LARGE SCALE GENOMIC DNA]</scope>
    <source>
        <strain evidence="2">SB210</strain>
    </source>
</reference>
<dbReference type="Proteomes" id="UP000009168">
    <property type="component" value="Unassembled WGS sequence"/>
</dbReference>
<dbReference type="RefSeq" id="XP_001022223.1">
    <property type="nucleotide sequence ID" value="XM_001022223.1"/>
</dbReference>
<dbReference type="InParanoid" id="I7MLF1"/>
<dbReference type="KEGG" id="tet:TTHERM_00499650"/>
<protein>
    <submittedName>
        <fullName evidence="1">Uncharacterized protein</fullName>
    </submittedName>
</protein>
<sequence>MISLVHKFNPQQQGTTTISFRIEDIKQVCKNYQVEGEVNLSQVKKIISQQMLVPIKELKIQKIIKNDQNEQQNNQDFSDSLSSAPHQAQYKDNIKIENKSTLIFGIDSLQKQQLNFQFTEQYLGKSFSFNVYQDDTLYNLRAKIFVEMKLQLKPTEILKFQSPEEIHMEISTDKDNKYIVTELDLDNTLQQFIDSKFGIKNYGQEFTLDYRKQNQNEISFMINDQIFQTKLHQLSLQKHQDQHEQIKIVILNSQKLFEQKAQEKLDELYSRYASSIEKKEDLLYTLYQNYLLNITVGNENMIDIKKYFEQNQKLKNGDVLIFALSGES</sequence>
<dbReference type="HOGENOM" id="CLU_848604_0_0_1"/>
<dbReference type="AlphaFoldDB" id="I7MLF1"/>
<evidence type="ECO:0000313" key="1">
    <source>
        <dbReference type="EMBL" id="EAS01978.1"/>
    </source>
</evidence>
<dbReference type="EMBL" id="GG662548">
    <property type="protein sequence ID" value="EAS01978.1"/>
    <property type="molecule type" value="Genomic_DNA"/>
</dbReference>
<name>I7MLF1_TETTS</name>
<gene>
    <name evidence="1" type="ORF">TTHERM_00499650</name>
</gene>
<accession>I7MLF1</accession>